<evidence type="ECO:0000256" key="1">
    <source>
        <dbReference type="ARBA" id="ARBA00007347"/>
    </source>
</evidence>
<dbReference type="AlphaFoldDB" id="A0A8B6C8Q1"/>
<dbReference type="EMBL" id="UYJE01001267">
    <property type="protein sequence ID" value="VDI00730.1"/>
    <property type="molecule type" value="Genomic_DNA"/>
</dbReference>
<dbReference type="OrthoDB" id="532630at2759"/>
<accession>A0A8B6C8Q1</accession>
<keyword evidence="5" id="KW-1185">Reference proteome</keyword>
<dbReference type="Proteomes" id="UP000596742">
    <property type="component" value="Unassembled WGS sequence"/>
</dbReference>
<protein>
    <recommendedName>
        <fullName evidence="3">COX assembly mitochondrial protein</fullName>
    </recommendedName>
</protein>
<comment type="caution">
    <text evidence="4">The sequence shown here is derived from an EMBL/GenBank/DDBJ whole genome shotgun (WGS) entry which is preliminary data.</text>
</comment>
<comment type="subcellular location">
    <subcellularLocation>
        <location evidence="3">Mitochondrion</location>
    </subcellularLocation>
</comment>
<name>A0A8B6C8Q1_MYTGA</name>
<evidence type="ECO:0000256" key="2">
    <source>
        <dbReference type="ARBA" id="ARBA00023157"/>
    </source>
</evidence>
<evidence type="ECO:0000313" key="5">
    <source>
        <dbReference type="Proteomes" id="UP000596742"/>
    </source>
</evidence>
<dbReference type="GO" id="GO:0005739">
    <property type="term" value="C:mitochondrion"/>
    <property type="evidence" value="ECO:0007669"/>
    <property type="project" value="UniProtKB-SubCell"/>
</dbReference>
<proteinExistence type="inferred from homology"/>
<evidence type="ECO:0000313" key="4">
    <source>
        <dbReference type="EMBL" id="VDI00730.1"/>
    </source>
</evidence>
<reference evidence="4" key="1">
    <citation type="submission" date="2018-11" db="EMBL/GenBank/DDBJ databases">
        <authorList>
            <person name="Alioto T."/>
            <person name="Alioto T."/>
        </authorList>
    </citation>
    <scope>NUCLEOTIDE SEQUENCE</scope>
</reference>
<evidence type="ECO:0000256" key="3">
    <source>
        <dbReference type="RuleBase" id="RU364104"/>
    </source>
</evidence>
<dbReference type="InterPro" id="IPR013892">
    <property type="entry name" value="Cyt_c_biogenesis_Cmc1-like"/>
</dbReference>
<dbReference type="Pfam" id="PF08583">
    <property type="entry name" value="Cmc1"/>
    <property type="match status" value="1"/>
</dbReference>
<organism evidence="4 5">
    <name type="scientific">Mytilus galloprovincialis</name>
    <name type="common">Mediterranean mussel</name>
    <dbReference type="NCBI Taxonomy" id="29158"/>
    <lineage>
        <taxon>Eukaryota</taxon>
        <taxon>Metazoa</taxon>
        <taxon>Spiralia</taxon>
        <taxon>Lophotrochozoa</taxon>
        <taxon>Mollusca</taxon>
        <taxon>Bivalvia</taxon>
        <taxon>Autobranchia</taxon>
        <taxon>Pteriomorphia</taxon>
        <taxon>Mytilida</taxon>
        <taxon>Mytiloidea</taxon>
        <taxon>Mytilidae</taxon>
        <taxon>Mytilinae</taxon>
        <taxon>Mytilus</taxon>
    </lineage>
</organism>
<comment type="similarity">
    <text evidence="1 3">Belongs to the CMC family.</text>
</comment>
<sequence>MHTDLSPHLHTEECNKFIYAYKKCMENNFFSKFFGHCDRHEHWMSKCLKKERLARRKVNADKAKAKNLQRQSNIVSIFDDERWKFLDSDD</sequence>
<gene>
    <name evidence="4" type="ORF">MGAL_10B022628</name>
</gene>
<keyword evidence="2" id="KW-1015">Disulfide bond</keyword>
<keyword evidence="3" id="KW-0496">Mitochondrion</keyword>